<sequence>RSCAVSPTGCDAAEPVAGKALDLINKGRWDGYLFQLLWNLTVQSYPGNTGLTVSQAVSIRPSEIVIGQCKVIAITLLDGSQNLRVNDFNCTTSSDTDNSGLHAEGWAKGKIFGFCRADLSYDVEDSDLETPKDIVINYDVFNLK</sequence>
<evidence type="ECO:0000256" key="4">
    <source>
        <dbReference type="ARBA" id="ARBA00023157"/>
    </source>
</evidence>
<dbReference type="GO" id="GO:0008270">
    <property type="term" value="F:zinc ion binding"/>
    <property type="evidence" value="ECO:0007669"/>
    <property type="project" value="TreeGrafter"/>
</dbReference>
<comment type="subcellular location">
    <subcellularLocation>
        <location evidence="1">Secreted</location>
    </subcellularLocation>
</comment>
<evidence type="ECO:0000256" key="1">
    <source>
        <dbReference type="ARBA" id="ARBA00004613"/>
    </source>
</evidence>
<dbReference type="Proteomes" id="UP000308365">
    <property type="component" value="Unassembled WGS sequence"/>
</dbReference>
<feature type="non-terminal residue" evidence="5">
    <location>
        <position position="1"/>
    </location>
</feature>
<dbReference type="InterPro" id="IPR050735">
    <property type="entry name" value="Kininogen_Fetuin_HRG"/>
</dbReference>
<protein>
    <submittedName>
        <fullName evidence="5">Uncharacterized protein</fullName>
    </submittedName>
</protein>
<feature type="non-terminal residue" evidence="5">
    <location>
        <position position="144"/>
    </location>
</feature>
<proteinExistence type="predicted"/>
<organism evidence="5 6">
    <name type="scientific">Monodon monoceros</name>
    <name type="common">Narwhal</name>
    <name type="synonym">Ceratodon monodon</name>
    <dbReference type="NCBI Taxonomy" id="40151"/>
    <lineage>
        <taxon>Eukaryota</taxon>
        <taxon>Metazoa</taxon>
        <taxon>Chordata</taxon>
        <taxon>Craniata</taxon>
        <taxon>Vertebrata</taxon>
        <taxon>Euteleostomi</taxon>
        <taxon>Mammalia</taxon>
        <taxon>Eutheria</taxon>
        <taxon>Laurasiatheria</taxon>
        <taxon>Artiodactyla</taxon>
        <taxon>Whippomorpha</taxon>
        <taxon>Cetacea</taxon>
        <taxon>Odontoceti</taxon>
        <taxon>Monodontidae</taxon>
        <taxon>Monodon</taxon>
    </lineage>
</organism>
<comment type="caution">
    <text evidence="5">The sequence shown here is derived from an EMBL/GenBank/DDBJ whole genome shotgun (WGS) entry which is preliminary data.</text>
</comment>
<keyword evidence="3" id="KW-0677">Repeat</keyword>
<accession>A0A4U1FFI0</accession>
<dbReference type="AlphaFoldDB" id="A0A4U1FFI0"/>
<dbReference type="GO" id="GO:0004867">
    <property type="term" value="F:serine-type endopeptidase inhibitor activity"/>
    <property type="evidence" value="ECO:0007669"/>
    <property type="project" value="TreeGrafter"/>
</dbReference>
<dbReference type="PANTHER" id="PTHR13814:SF3">
    <property type="entry name" value="HISTIDINE-RICH GLYCOPROTEIN"/>
    <property type="match status" value="1"/>
</dbReference>
<dbReference type="GO" id="GO:0010543">
    <property type="term" value="P:regulation of platelet activation"/>
    <property type="evidence" value="ECO:0007669"/>
    <property type="project" value="TreeGrafter"/>
</dbReference>
<keyword evidence="2" id="KW-0964">Secreted</keyword>
<evidence type="ECO:0000313" key="6">
    <source>
        <dbReference type="Proteomes" id="UP000308365"/>
    </source>
</evidence>
<dbReference type="GO" id="GO:0008201">
    <property type="term" value="F:heparin binding"/>
    <property type="evidence" value="ECO:0007669"/>
    <property type="project" value="TreeGrafter"/>
</dbReference>
<evidence type="ECO:0000256" key="2">
    <source>
        <dbReference type="ARBA" id="ARBA00022525"/>
    </source>
</evidence>
<evidence type="ECO:0000256" key="3">
    <source>
        <dbReference type="ARBA" id="ARBA00022737"/>
    </source>
</evidence>
<keyword evidence="4" id="KW-1015">Disulfide bond</keyword>
<dbReference type="Gene3D" id="3.10.450.10">
    <property type="match status" value="1"/>
</dbReference>
<reference evidence="6" key="1">
    <citation type="journal article" date="2019" name="IScience">
        <title>Narwhal Genome Reveals Long-Term Low Genetic Diversity despite Current Large Abundance Size.</title>
        <authorList>
            <person name="Westbury M.V."/>
            <person name="Petersen B."/>
            <person name="Garde E."/>
            <person name="Heide-Jorgensen M.P."/>
            <person name="Lorenzen E.D."/>
        </authorList>
    </citation>
    <scope>NUCLEOTIDE SEQUENCE [LARGE SCALE GENOMIC DNA]</scope>
</reference>
<dbReference type="PANTHER" id="PTHR13814">
    <property type="entry name" value="FETUIN"/>
    <property type="match status" value="1"/>
</dbReference>
<name>A0A4U1FFI0_MONMO</name>
<gene>
    <name evidence="5" type="ORF">EI555_021164</name>
</gene>
<dbReference type="EMBL" id="RWIC01000154">
    <property type="protein sequence ID" value="TKC48589.1"/>
    <property type="molecule type" value="Genomic_DNA"/>
</dbReference>
<dbReference type="GO" id="GO:0051918">
    <property type="term" value="P:negative regulation of fibrinolysis"/>
    <property type="evidence" value="ECO:0007669"/>
    <property type="project" value="TreeGrafter"/>
</dbReference>
<dbReference type="GO" id="GO:0072562">
    <property type="term" value="C:blood microparticle"/>
    <property type="evidence" value="ECO:0007669"/>
    <property type="project" value="TreeGrafter"/>
</dbReference>
<evidence type="ECO:0000313" key="5">
    <source>
        <dbReference type="EMBL" id="TKC48589.1"/>
    </source>
</evidence>